<evidence type="ECO:0000313" key="7">
    <source>
        <dbReference type="Proteomes" id="UP000229263"/>
    </source>
</evidence>
<dbReference type="PIRSF" id="PIRSF006429">
    <property type="entry name" value="GOGAT_lg_2"/>
    <property type="match status" value="1"/>
</dbReference>
<feature type="region of interest" description="Disordered" evidence="3">
    <location>
        <begin position="546"/>
        <end position="588"/>
    </location>
</feature>
<reference evidence="6 7" key="1">
    <citation type="submission" date="2017-11" db="EMBL/GenBank/DDBJ databases">
        <title>Sequencing the genomes of 1000 actinobacteria strains.</title>
        <authorList>
            <person name="Klenk H.-P."/>
        </authorList>
    </citation>
    <scope>NUCLEOTIDE SEQUENCE [LARGE SCALE GENOMIC DNA]</scope>
    <source>
        <strain evidence="6 7">DSM 12798</strain>
    </source>
</reference>
<comment type="similarity">
    <text evidence="1 2">Belongs to the glutamate synthase family.</text>
</comment>
<keyword evidence="4" id="KW-0472">Membrane</keyword>
<name>A0ABX4N0H4_9MICC</name>
<feature type="transmembrane region" description="Helical" evidence="4">
    <location>
        <begin position="30"/>
        <end position="47"/>
    </location>
</feature>
<comment type="caution">
    <text evidence="6">The sequence shown here is derived from an EMBL/GenBank/DDBJ whole genome shotgun (WGS) entry which is preliminary data.</text>
</comment>
<gene>
    <name evidence="6" type="ORF">ATK23_2026</name>
</gene>
<organism evidence="6 7">
    <name type="scientific">Glutamicibacter mysorens</name>
    <dbReference type="NCBI Taxonomy" id="257984"/>
    <lineage>
        <taxon>Bacteria</taxon>
        <taxon>Bacillati</taxon>
        <taxon>Actinomycetota</taxon>
        <taxon>Actinomycetes</taxon>
        <taxon>Micrococcales</taxon>
        <taxon>Micrococcaceae</taxon>
        <taxon>Glutamicibacter</taxon>
    </lineage>
</organism>
<proteinExistence type="inferred from homology"/>
<dbReference type="CDD" id="cd02808">
    <property type="entry name" value="GltS_FMN"/>
    <property type="match status" value="1"/>
</dbReference>
<dbReference type="EMBL" id="PGEY01000001">
    <property type="protein sequence ID" value="PJJ44783.1"/>
    <property type="molecule type" value="Genomic_DNA"/>
</dbReference>
<dbReference type="PIRSF" id="PIRSF500060">
    <property type="entry name" value="UCP500060"/>
    <property type="match status" value="1"/>
</dbReference>
<keyword evidence="7" id="KW-1185">Reference proteome</keyword>
<dbReference type="InterPro" id="IPR013785">
    <property type="entry name" value="Aldolase_TIM"/>
</dbReference>
<keyword evidence="4" id="KW-0812">Transmembrane</keyword>
<evidence type="ECO:0000256" key="4">
    <source>
        <dbReference type="SAM" id="Phobius"/>
    </source>
</evidence>
<dbReference type="PANTHER" id="PTHR43819">
    <property type="entry name" value="ARCHAEAL-TYPE GLUTAMATE SYNTHASE [NADPH]"/>
    <property type="match status" value="1"/>
</dbReference>
<dbReference type="InterPro" id="IPR024188">
    <property type="entry name" value="GltB"/>
</dbReference>
<keyword evidence="4" id="KW-1133">Transmembrane helix</keyword>
<evidence type="ECO:0000256" key="2">
    <source>
        <dbReference type="PIRNR" id="PIRNR006429"/>
    </source>
</evidence>
<feature type="domain" description="Glutamate synthase" evidence="5">
    <location>
        <begin position="142"/>
        <end position="474"/>
    </location>
</feature>
<evidence type="ECO:0000256" key="1">
    <source>
        <dbReference type="ARBA" id="ARBA00009716"/>
    </source>
</evidence>
<dbReference type="RefSeq" id="WP_066144718.1">
    <property type="nucleotide sequence ID" value="NZ_PGEY01000001.1"/>
</dbReference>
<evidence type="ECO:0000313" key="6">
    <source>
        <dbReference type="EMBL" id="PJJ44783.1"/>
    </source>
</evidence>
<dbReference type="InterPro" id="IPR002932">
    <property type="entry name" value="Glu_synthdom"/>
</dbReference>
<protein>
    <submittedName>
        <fullName evidence="6">Glutamate synthase domain-containing protein 2</fullName>
    </submittedName>
</protein>
<accession>A0ABX4N0H4</accession>
<evidence type="ECO:0000259" key="5">
    <source>
        <dbReference type="Pfam" id="PF01645"/>
    </source>
</evidence>
<dbReference type="PANTHER" id="PTHR43819:SF1">
    <property type="entry name" value="ARCHAEAL-TYPE GLUTAMATE SYNTHASE [NADPH]"/>
    <property type="match status" value="1"/>
</dbReference>
<dbReference type="Pfam" id="PF01645">
    <property type="entry name" value="Glu_synthase"/>
    <property type="match status" value="1"/>
</dbReference>
<evidence type="ECO:0000256" key="3">
    <source>
        <dbReference type="SAM" id="MobiDB-lite"/>
    </source>
</evidence>
<dbReference type="Proteomes" id="UP000229263">
    <property type="component" value="Unassembled WGS sequence"/>
</dbReference>
<feature type="compositionally biased region" description="Basic and acidic residues" evidence="3">
    <location>
        <begin position="562"/>
        <end position="588"/>
    </location>
</feature>
<dbReference type="Gene3D" id="3.20.20.70">
    <property type="entry name" value="Aldolase class I"/>
    <property type="match status" value="1"/>
</dbReference>
<sequence>MMRIVVLLFLAVLFTGFVVTAILAGTSGEWVWWILLVLTGLLVLLGIRDLSQKKHAILRNFPIVGHARYLFEFIRPEIQQYFIERNTDGRPFSRDTRSLIYARAKGADSHKAFGTELNVNEVGHEYLLHSAAPVAPATSQHRVRVGSSQCSKPYEISLMNISSMSFGSLSANAVLAMNKGAAMGEFVHETGEGGLTKYHLEYGADLFWEIGSGYFGCRTPEGRFNPETFAAKANHENVKGITIKLSQGAKPGLGGVLPAAKVTEEISAARDVPMGVDCISPASHAEFSTPRELMHFVGKLRELSGGKPVGIKFCVGSRTDVMALCKGMLETGILVDFITIDGAEGGTGAAPLEYEDHVGAPLTEGLMLVHNTLVGAGLRDEIRLAAAGKVANGSDIIKRLIQGADFTFSARSMMMATGCIQAQQCHTNHCPVGVATQNKRLMRALDVEDKGHRVYNYHRLTVTECAQIIASMGLTSPEQLNTRMLRRRVNLQSTRSYASLFQWLRPGELLEDIPSSWKEDWDEADADHFGEHAPLDYAAPRSVDITPSTVHEPEDAVSAPRIEPRESAKVRPVHADVTRPEGKPGADS</sequence>
<dbReference type="InterPro" id="IPR027283">
    <property type="entry name" value="YerD"/>
</dbReference>
<dbReference type="SUPFAM" id="SSF51395">
    <property type="entry name" value="FMN-linked oxidoreductases"/>
    <property type="match status" value="1"/>
</dbReference>